<sequence>MNVTGPSFLALQVSDLERAASFYETQLGLKRSNAAPPHAVVFETSPIPFAVREPMPGFDPAAVQPAPGAGVVLWLVVEDAEAAHEQLVAAGVPIVAPPAPRPFGPMFTFRDPDGYAVTLHGRA</sequence>
<dbReference type="EMBL" id="BAABBV010000001">
    <property type="protein sequence ID" value="GAA4153958.1"/>
    <property type="molecule type" value="Genomic_DNA"/>
</dbReference>
<dbReference type="Proteomes" id="UP001415169">
    <property type="component" value="Unassembled WGS sequence"/>
</dbReference>
<evidence type="ECO:0000313" key="3">
    <source>
        <dbReference type="Proteomes" id="UP001415169"/>
    </source>
</evidence>
<proteinExistence type="predicted"/>
<comment type="caution">
    <text evidence="2">The sequence shown here is derived from an EMBL/GenBank/DDBJ whole genome shotgun (WGS) entry which is preliminary data.</text>
</comment>
<dbReference type="RefSeq" id="WP_344789778.1">
    <property type="nucleotide sequence ID" value="NZ_BAABBV010000001.1"/>
</dbReference>
<dbReference type="InterPro" id="IPR004360">
    <property type="entry name" value="Glyas_Fos-R_dOase_dom"/>
</dbReference>
<reference evidence="2" key="2">
    <citation type="submission" date="2023-12" db="EMBL/GenBank/DDBJ databases">
        <authorList>
            <person name="Sun Q."/>
            <person name="Inoue M."/>
        </authorList>
    </citation>
    <scope>NUCLEOTIDE SEQUENCE</scope>
    <source>
        <strain evidence="2">JCM 17590</strain>
    </source>
</reference>
<name>A0ABP7ZDY8_9MICO</name>
<keyword evidence="3" id="KW-1185">Reference proteome</keyword>
<accession>A0ABP7ZDY8</accession>
<dbReference type="SUPFAM" id="SSF54593">
    <property type="entry name" value="Glyoxalase/Bleomycin resistance protein/Dihydroxybiphenyl dioxygenase"/>
    <property type="match status" value="1"/>
</dbReference>
<dbReference type="InterPro" id="IPR052164">
    <property type="entry name" value="Anthracycline_SecMetBiosynth"/>
</dbReference>
<gene>
    <name evidence="2" type="ORF">GCM10022286_00960</name>
</gene>
<dbReference type="Gene3D" id="3.10.180.10">
    <property type="entry name" value="2,3-Dihydroxybiphenyl 1,2-Dioxygenase, domain 1"/>
    <property type="match status" value="1"/>
</dbReference>
<dbReference type="InterPro" id="IPR037523">
    <property type="entry name" value="VOC_core"/>
</dbReference>
<organism evidence="2 3">
    <name type="scientific">Gryllotalpicola daejeonensis</name>
    <dbReference type="NCBI Taxonomy" id="993087"/>
    <lineage>
        <taxon>Bacteria</taxon>
        <taxon>Bacillati</taxon>
        <taxon>Actinomycetota</taxon>
        <taxon>Actinomycetes</taxon>
        <taxon>Micrococcales</taxon>
        <taxon>Microbacteriaceae</taxon>
        <taxon>Gryllotalpicola</taxon>
    </lineage>
</organism>
<reference evidence="2" key="1">
    <citation type="journal article" date="2014" name="Int. J. Syst. Evol. Microbiol.">
        <title>Complete genome of a new Firmicutes species belonging to the dominant human colonic microbiota ('Ruminococcus bicirculans') reveals two chromosomes and a selective capacity to utilize plant glucans.</title>
        <authorList>
            <consortium name="NISC Comparative Sequencing Program"/>
            <person name="Wegmann U."/>
            <person name="Louis P."/>
            <person name="Goesmann A."/>
            <person name="Henrissat B."/>
            <person name="Duncan S.H."/>
            <person name="Flint H.J."/>
        </authorList>
    </citation>
    <scope>NUCLEOTIDE SEQUENCE</scope>
    <source>
        <strain evidence="2">JCM 17590</strain>
    </source>
</reference>
<dbReference type="PROSITE" id="PS51819">
    <property type="entry name" value="VOC"/>
    <property type="match status" value="1"/>
</dbReference>
<protein>
    <submittedName>
        <fullName evidence="2">VOC family protein</fullName>
    </submittedName>
</protein>
<dbReference type="PANTHER" id="PTHR33993">
    <property type="entry name" value="GLYOXALASE-RELATED"/>
    <property type="match status" value="1"/>
</dbReference>
<evidence type="ECO:0000313" key="2">
    <source>
        <dbReference type="EMBL" id="GAA4153958.1"/>
    </source>
</evidence>
<dbReference type="Pfam" id="PF00903">
    <property type="entry name" value="Glyoxalase"/>
    <property type="match status" value="1"/>
</dbReference>
<evidence type="ECO:0000259" key="1">
    <source>
        <dbReference type="PROSITE" id="PS51819"/>
    </source>
</evidence>
<dbReference type="InterPro" id="IPR029068">
    <property type="entry name" value="Glyas_Bleomycin-R_OHBP_Dase"/>
</dbReference>
<feature type="domain" description="VOC" evidence="1">
    <location>
        <begin position="5"/>
        <end position="122"/>
    </location>
</feature>